<keyword evidence="10 15" id="KW-0720">Serine protease</keyword>
<dbReference type="SUPFAM" id="SSF54897">
    <property type="entry name" value="Protease propeptides/inhibitors"/>
    <property type="match status" value="1"/>
</dbReference>
<comment type="function">
    <text evidence="2">Secreted tripeptidyl-peptidase which degrades proteins at acidic pHs and is involved in virulence.</text>
</comment>
<keyword evidence="5" id="KW-0964">Secreted</keyword>
<keyword evidence="13" id="KW-0865">Zymogen</keyword>
<dbReference type="STRING" id="454130.A0A0U5CCP3"/>
<sequence>MSLLASIAGAIYLVLSCFLAVVTAESSYVTVEQLQKAPDGWLRGPLPTPVKQMRFHIAVKQERATEVEQMVLDMSTPGHRNYGNHLKRDDLRALVRPSNRTMEQVLSWLVAEDIPSESITIHGNWVEATMSVSQAESLLKTKFHRYSHRTTHKHTVRTLSYSVPREIYPYIQLIQPTTHFGQPGAQLARPTFEPVAATFHDLTSNCTKSVTPDCLRELYGIYDTIAEPDPHNRLGISGYLDQYARYSDLEQFMETYAPNRTETNFTVVSINGGLNLQNSSRGSTEASLDVQYALSLAYNTLATFYSTGGTAPFLPGVGESGEDESTNEPYLEQLHYLLNLPDEELPAVLTTSYGEDEQSVPESYSDATCNLFAQLGARGVSVIFSSGDDGVGMSCLTNDGTNRTRFQPIFPASCPFVTAVGGTHGTNPEKAIDFSGGGFSERFPRPTYQDASVGAYLKRLGDRWDGLYNPHGRGIPDVAAQANNYLIIDHGQAYRIGGTSASAPVFAAIVSRLNAARLRDGKPRLGFLNPWLYSLNQTGFTDIVNGGSMGCYGDYGVEVPYASWNATPGWDPATGLGTPFYNTLVKVASEL</sequence>
<dbReference type="InterPro" id="IPR050819">
    <property type="entry name" value="Tripeptidyl-peptidase_I"/>
</dbReference>
<feature type="active site" description="Charge relay system" evidence="15">
    <location>
        <position position="500"/>
    </location>
</feature>
<dbReference type="GO" id="GO:0005576">
    <property type="term" value="C:extracellular region"/>
    <property type="evidence" value="ECO:0007669"/>
    <property type="project" value="UniProtKB-SubCell"/>
</dbReference>
<comment type="subcellular location">
    <subcellularLocation>
        <location evidence="3">Secreted</location>
        <location evidence="3">Extracellular space</location>
    </subcellularLocation>
</comment>
<evidence type="ECO:0000256" key="9">
    <source>
        <dbReference type="ARBA" id="ARBA00022801"/>
    </source>
</evidence>
<evidence type="ECO:0000256" key="15">
    <source>
        <dbReference type="PROSITE-ProRule" id="PRU01032"/>
    </source>
</evidence>
<evidence type="ECO:0000256" key="6">
    <source>
        <dbReference type="ARBA" id="ARBA00022670"/>
    </source>
</evidence>
<dbReference type="OrthoDB" id="409122at2759"/>
<dbReference type="GO" id="GO:0006508">
    <property type="term" value="P:proteolysis"/>
    <property type="evidence" value="ECO:0007669"/>
    <property type="project" value="UniProtKB-KW"/>
</dbReference>
<evidence type="ECO:0000313" key="19">
    <source>
        <dbReference type="Proteomes" id="UP000054771"/>
    </source>
</evidence>
<evidence type="ECO:0000256" key="2">
    <source>
        <dbReference type="ARBA" id="ARBA00002451"/>
    </source>
</evidence>
<evidence type="ECO:0000256" key="1">
    <source>
        <dbReference type="ARBA" id="ARBA00001910"/>
    </source>
</evidence>
<organism evidence="18 19">
    <name type="scientific">Aspergillus calidoustus</name>
    <dbReference type="NCBI Taxonomy" id="454130"/>
    <lineage>
        <taxon>Eukaryota</taxon>
        <taxon>Fungi</taxon>
        <taxon>Dikarya</taxon>
        <taxon>Ascomycota</taxon>
        <taxon>Pezizomycotina</taxon>
        <taxon>Eurotiomycetes</taxon>
        <taxon>Eurotiomycetidae</taxon>
        <taxon>Eurotiales</taxon>
        <taxon>Aspergillaceae</taxon>
        <taxon>Aspergillus</taxon>
        <taxon>Aspergillus subgen. Nidulantes</taxon>
    </lineage>
</organism>
<evidence type="ECO:0000256" key="5">
    <source>
        <dbReference type="ARBA" id="ARBA00022525"/>
    </source>
</evidence>
<comment type="catalytic activity">
    <reaction evidence="1">
        <text>Release of an N-terminal tripeptide from a polypeptide.</text>
        <dbReference type="EC" id="3.4.14.10"/>
    </reaction>
</comment>
<dbReference type="SUPFAM" id="SSF52743">
    <property type="entry name" value="Subtilisin-like"/>
    <property type="match status" value="1"/>
</dbReference>
<evidence type="ECO:0000256" key="16">
    <source>
        <dbReference type="SAM" id="SignalP"/>
    </source>
</evidence>
<keyword evidence="11 15" id="KW-0106">Calcium</keyword>
<feature type="active site" description="Charge relay system" evidence="15">
    <location>
        <position position="285"/>
    </location>
</feature>
<dbReference type="PROSITE" id="PS51695">
    <property type="entry name" value="SEDOLISIN"/>
    <property type="match status" value="1"/>
</dbReference>
<feature type="binding site" evidence="15">
    <location>
        <position position="543"/>
    </location>
    <ligand>
        <name>Ca(2+)</name>
        <dbReference type="ChEBI" id="CHEBI:29108"/>
    </ligand>
</feature>
<dbReference type="Pfam" id="PF09286">
    <property type="entry name" value="Pro-kuma_activ"/>
    <property type="match status" value="1"/>
</dbReference>
<accession>A0A0U5CCP3</accession>
<dbReference type="CDD" id="cd11377">
    <property type="entry name" value="Pro-peptidase_S53"/>
    <property type="match status" value="1"/>
</dbReference>
<dbReference type="InterPro" id="IPR030400">
    <property type="entry name" value="Sedolisin_dom"/>
</dbReference>
<dbReference type="InterPro" id="IPR036852">
    <property type="entry name" value="Peptidase_S8/S53_dom_sf"/>
</dbReference>
<dbReference type="AlphaFoldDB" id="A0A0U5CCP3"/>
<keyword evidence="12" id="KW-0843">Virulence</keyword>
<evidence type="ECO:0000256" key="13">
    <source>
        <dbReference type="ARBA" id="ARBA00023145"/>
    </source>
</evidence>
<comment type="cofactor">
    <cofactor evidence="15">
        <name>Ca(2+)</name>
        <dbReference type="ChEBI" id="CHEBI:29108"/>
    </cofactor>
    <text evidence="15">Binds 1 Ca(2+) ion per subunit.</text>
</comment>
<feature type="chain" id="PRO_5006855669" description="tripeptidyl-peptidase II" evidence="16">
    <location>
        <begin position="25"/>
        <end position="591"/>
    </location>
</feature>
<evidence type="ECO:0000256" key="11">
    <source>
        <dbReference type="ARBA" id="ARBA00022837"/>
    </source>
</evidence>
<dbReference type="PANTHER" id="PTHR14218:SF32">
    <property type="entry name" value="TRIPEPTIDYL PEPTIDASE SED3 (AFU_ORTHOLOGUE AFUA_3G08930)"/>
    <property type="match status" value="1"/>
</dbReference>
<dbReference type="InterPro" id="IPR015366">
    <property type="entry name" value="S53_propep"/>
</dbReference>
<keyword evidence="8 16" id="KW-0732">Signal</keyword>
<feature type="binding site" evidence="15">
    <location>
        <position position="571"/>
    </location>
    <ligand>
        <name>Ca(2+)</name>
        <dbReference type="ChEBI" id="CHEBI:29108"/>
    </ligand>
</feature>
<evidence type="ECO:0000256" key="12">
    <source>
        <dbReference type="ARBA" id="ARBA00023026"/>
    </source>
</evidence>
<name>A0A0U5CCP3_ASPCI</name>
<dbReference type="GO" id="GO:0004252">
    <property type="term" value="F:serine-type endopeptidase activity"/>
    <property type="evidence" value="ECO:0007669"/>
    <property type="project" value="UniProtKB-UniRule"/>
</dbReference>
<protein>
    <recommendedName>
        <fullName evidence="4">tripeptidyl-peptidase II</fullName>
        <ecNumber evidence="4">3.4.14.10</ecNumber>
    </recommendedName>
</protein>
<feature type="active site" description="Charge relay system" evidence="15">
    <location>
        <position position="289"/>
    </location>
</feature>
<dbReference type="PANTHER" id="PTHR14218">
    <property type="entry name" value="PROTEASE S8 TRIPEPTIDYL PEPTIDASE I CLN2"/>
    <property type="match status" value="1"/>
</dbReference>
<dbReference type="Proteomes" id="UP000054771">
    <property type="component" value="Unassembled WGS sequence"/>
</dbReference>
<dbReference type="EC" id="3.4.14.10" evidence="4"/>
<dbReference type="OMA" id="VTITPDC"/>
<dbReference type="SMART" id="SM00944">
    <property type="entry name" value="Pro-kuma_activ"/>
    <property type="match status" value="1"/>
</dbReference>
<feature type="signal peptide" evidence="16">
    <location>
        <begin position="1"/>
        <end position="24"/>
    </location>
</feature>
<dbReference type="GO" id="GO:0008240">
    <property type="term" value="F:tripeptidyl-peptidase activity"/>
    <property type="evidence" value="ECO:0007669"/>
    <property type="project" value="UniProtKB-EC"/>
</dbReference>
<evidence type="ECO:0000256" key="8">
    <source>
        <dbReference type="ARBA" id="ARBA00022729"/>
    </source>
</evidence>
<evidence type="ECO:0000256" key="3">
    <source>
        <dbReference type="ARBA" id="ARBA00004239"/>
    </source>
</evidence>
<dbReference type="CDD" id="cd04056">
    <property type="entry name" value="Peptidases_S53"/>
    <property type="match status" value="1"/>
</dbReference>
<dbReference type="Gene3D" id="3.40.50.200">
    <property type="entry name" value="Peptidase S8/S53 domain"/>
    <property type="match status" value="1"/>
</dbReference>
<evidence type="ECO:0000259" key="17">
    <source>
        <dbReference type="PROSITE" id="PS51695"/>
    </source>
</evidence>
<proteinExistence type="predicted"/>
<evidence type="ECO:0000256" key="4">
    <source>
        <dbReference type="ARBA" id="ARBA00012462"/>
    </source>
</evidence>
<keyword evidence="14" id="KW-0325">Glycoprotein</keyword>
<dbReference type="EMBL" id="CDMC01000009">
    <property type="protein sequence ID" value="CEL07417.1"/>
    <property type="molecule type" value="Genomic_DNA"/>
</dbReference>
<evidence type="ECO:0000256" key="10">
    <source>
        <dbReference type="ARBA" id="ARBA00022825"/>
    </source>
</evidence>
<keyword evidence="6 15" id="KW-0645">Protease</keyword>
<feature type="binding site" evidence="15">
    <location>
        <position position="542"/>
    </location>
    <ligand>
        <name>Ca(2+)</name>
        <dbReference type="ChEBI" id="CHEBI:29108"/>
    </ligand>
</feature>
<evidence type="ECO:0000256" key="7">
    <source>
        <dbReference type="ARBA" id="ARBA00022723"/>
    </source>
</evidence>
<keyword evidence="7 15" id="KW-0479">Metal-binding</keyword>
<evidence type="ECO:0000256" key="14">
    <source>
        <dbReference type="ARBA" id="ARBA00023180"/>
    </source>
</evidence>
<dbReference type="FunFam" id="3.40.50.200:FF:000015">
    <property type="entry name" value="Tripeptidyl peptidase A"/>
    <property type="match status" value="1"/>
</dbReference>
<keyword evidence="9 15" id="KW-0378">Hydrolase</keyword>
<feature type="binding site" evidence="15">
    <location>
        <position position="569"/>
    </location>
    <ligand>
        <name>Ca(2+)</name>
        <dbReference type="ChEBI" id="CHEBI:29108"/>
    </ligand>
</feature>
<reference evidence="19" key="1">
    <citation type="journal article" date="2016" name="Genome Announc.">
        <title>Draft genome sequences of fungus Aspergillus calidoustus.</title>
        <authorList>
            <person name="Horn F."/>
            <person name="Linde J."/>
            <person name="Mattern D.J."/>
            <person name="Walther G."/>
            <person name="Guthke R."/>
            <person name="Scherlach K."/>
            <person name="Martin K."/>
            <person name="Brakhage A.A."/>
            <person name="Petzke L."/>
            <person name="Valiante V."/>
        </authorList>
    </citation>
    <scope>NUCLEOTIDE SEQUENCE [LARGE SCALE GENOMIC DNA]</scope>
    <source>
        <strain evidence="19">SF006504</strain>
    </source>
</reference>
<evidence type="ECO:0000313" key="18">
    <source>
        <dbReference type="EMBL" id="CEL07417.1"/>
    </source>
</evidence>
<keyword evidence="19" id="KW-1185">Reference proteome</keyword>
<gene>
    <name evidence="18" type="ORF">ASPCAL10574</name>
</gene>
<dbReference type="GO" id="GO:0046872">
    <property type="term" value="F:metal ion binding"/>
    <property type="evidence" value="ECO:0007669"/>
    <property type="project" value="UniProtKB-UniRule"/>
</dbReference>
<feature type="domain" description="Peptidase S53" evidence="17">
    <location>
        <begin position="209"/>
        <end position="591"/>
    </location>
</feature>